<organism evidence="2 3">
    <name type="scientific">Streptomyces xinghaiensis</name>
    <dbReference type="NCBI Taxonomy" id="1038928"/>
    <lineage>
        <taxon>Bacteria</taxon>
        <taxon>Bacillati</taxon>
        <taxon>Actinomycetota</taxon>
        <taxon>Actinomycetes</taxon>
        <taxon>Kitasatosporales</taxon>
        <taxon>Streptomycetaceae</taxon>
        <taxon>Streptomyces</taxon>
    </lineage>
</organism>
<dbReference type="AlphaFoldDB" id="A0A3R7G286"/>
<evidence type="ECO:0000313" key="3">
    <source>
        <dbReference type="Proteomes" id="UP000028058"/>
    </source>
</evidence>
<evidence type="ECO:0000256" key="1">
    <source>
        <dbReference type="SAM" id="MobiDB-lite"/>
    </source>
</evidence>
<gene>
    <name evidence="2" type="ORF">SFRA_002850</name>
</gene>
<feature type="compositionally biased region" description="Pro residues" evidence="1">
    <location>
        <begin position="24"/>
        <end position="33"/>
    </location>
</feature>
<keyword evidence="3" id="KW-1185">Reference proteome</keyword>
<sequence length="60" mass="5957">MRHPGRLSAPAATPSAGRVIRPGGPGPVAPGHPPGYHVLRAAHGTVVPGTAAARALRRPG</sequence>
<proteinExistence type="predicted"/>
<comment type="caution">
    <text evidence="2">The sequence shown here is derived from an EMBL/GenBank/DDBJ whole genome shotgun (WGS) entry which is preliminary data.</text>
</comment>
<accession>A0A3R7G286</accession>
<dbReference type="Proteomes" id="UP000028058">
    <property type="component" value="Unassembled WGS sequence"/>
</dbReference>
<protein>
    <submittedName>
        <fullName evidence="2">Uncharacterized protein</fullName>
    </submittedName>
</protein>
<name>A0A3R7G286_9ACTN</name>
<feature type="region of interest" description="Disordered" evidence="1">
    <location>
        <begin position="1"/>
        <end position="35"/>
    </location>
</feature>
<dbReference type="EMBL" id="JNAD02000001">
    <property type="protein sequence ID" value="RKM99154.1"/>
    <property type="molecule type" value="Genomic_DNA"/>
</dbReference>
<reference evidence="2 3" key="1">
    <citation type="journal article" date="2014" name="Genome Announc.">
        <title>Draft Genome Sequence of Streptomyces fradiae ATCC 19609, a Strain Highly Sensitive to Antibiotics.</title>
        <authorList>
            <person name="Bekker O.B."/>
            <person name="Klimina K.M."/>
            <person name="Vatlin A.A."/>
            <person name="Zakharevich N.V."/>
            <person name="Kasianov A.S."/>
            <person name="Danilenko V.N."/>
        </authorList>
    </citation>
    <scope>NUCLEOTIDE SEQUENCE [LARGE SCALE GENOMIC DNA]</scope>
    <source>
        <strain evidence="2 3">ATCC 19609</strain>
    </source>
</reference>
<evidence type="ECO:0000313" key="2">
    <source>
        <dbReference type="EMBL" id="RKM99154.1"/>
    </source>
</evidence>